<dbReference type="VEuPathDB" id="FungiDB:AB675_3420"/>
<gene>
    <name evidence="2" type="ORF">AB675_3420</name>
</gene>
<feature type="compositionally biased region" description="Acidic residues" evidence="1">
    <location>
        <begin position="469"/>
        <end position="500"/>
    </location>
</feature>
<dbReference type="RefSeq" id="XP_017999610.1">
    <property type="nucleotide sequence ID" value="XM_018143470.1"/>
</dbReference>
<name>A0A0N1H8S8_9EURO</name>
<keyword evidence="3" id="KW-1185">Reference proteome</keyword>
<reference evidence="2 3" key="1">
    <citation type="submission" date="2015-06" db="EMBL/GenBank/DDBJ databases">
        <title>Draft genome of the ant-associated black yeast Phialophora attae CBS 131958.</title>
        <authorList>
            <person name="Moreno L.F."/>
            <person name="Stielow B.J."/>
            <person name="de Hoog S."/>
            <person name="Vicente V.A."/>
            <person name="Weiss V.A."/>
            <person name="de Vries M."/>
            <person name="Cruz L.M."/>
            <person name="Souza E.M."/>
        </authorList>
    </citation>
    <scope>NUCLEOTIDE SEQUENCE [LARGE SCALE GENOMIC DNA]</scope>
    <source>
        <strain evidence="2 3">CBS 131958</strain>
    </source>
</reference>
<sequence length="500" mass="57842">MHGIKRKYVSAGDDRLPKSRGVATVNDNKSSSFNLMGLPAELLIHIFNLAREPCMIHACKTLYVLLPDFVNYTRSLVGLAYGTTDVSNPLALLHPQFWPLTGHEGHNWTCEERQYLQRDVAASSWLRISHLKQLHKFLFQQLVRVQVLNNEAYRMTSVRRGGVEMETASTPLKDLNMQQLGISVQIKSGRWRYGFLQFRDNFLHADVYNARGVSMKSLRRVYDLFSVTFLPDCLITHDPVNESSYLRDLFIRCCTIDKDASYDKLTKEPDAGDFRRDLRCNEALLSQRIYQTLEQPSKDFRRKGEHLDDAHYLYRWLMLNHVCDFPVVIDYRMLSACVEYGLPGCLELLLGNYMPMHCHCVGGSQGDSMELRPTTVTEKDLIKLGYRAIELLRSQSWKLKDKESRMCCLQLIVDQLAHIASMKKLATDYEVATWVEAEALVREEKAEKRRVEHIAYRVRLNNEYPGTEDGGEEEEEDEEYEVEWEDEDEDDGLGEEDVQT</sequence>
<protein>
    <recommendedName>
        <fullName evidence="4">F-box domain-containing protein</fullName>
    </recommendedName>
</protein>
<dbReference type="Proteomes" id="UP000038010">
    <property type="component" value="Unassembled WGS sequence"/>
</dbReference>
<dbReference type="GeneID" id="28735350"/>
<dbReference type="EMBL" id="LFJN01000014">
    <property type="protein sequence ID" value="KPI39647.1"/>
    <property type="molecule type" value="Genomic_DNA"/>
</dbReference>
<evidence type="ECO:0000313" key="3">
    <source>
        <dbReference type="Proteomes" id="UP000038010"/>
    </source>
</evidence>
<organism evidence="2 3">
    <name type="scientific">Cyphellophora attinorum</name>
    <dbReference type="NCBI Taxonomy" id="1664694"/>
    <lineage>
        <taxon>Eukaryota</taxon>
        <taxon>Fungi</taxon>
        <taxon>Dikarya</taxon>
        <taxon>Ascomycota</taxon>
        <taxon>Pezizomycotina</taxon>
        <taxon>Eurotiomycetes</taxon>
        <taxon>Chaetothyriomycetidae</taxon>
        <taxon>Chaetothyriales</taxon>
        <taxon>Cyphellophoraceae</taxon>
        <taxon>Cyphellophora</taxon>
    </lineage>
</organism>
<feature type="region of interest" description="Disordered" evidence="1">
    <location>
        <begin position="461"/>
        <end position="500"/>
    </location>
</feature>
<evidence type="ECO:0000313" key="2">
    <source>
        <dbReference type="EMBL" id="KPI39647.1"/>
    </source>
</evidence>
<proteinExistence type="predicted"/>
<accession>A0A0N1H8S8</accession>
<comment type="caution">
    <text evidence="2">The sequence shown here is derived from an EMBL/GenBank/DDBJ whole genome shotgun (WGS) entry which is preliminary data.</text>
</comment>
<dbReference type="AlphaFoldDB" id="A0A0N1H8S8"/>
<evidence type="ECO:0000256" key="1">
    <source>
        <dbReference type="SAM" id="MobiDB-lite"/>
    </source>
</evidence>
<evidence type="ECO:0008006" key="4">
    <source>
        <dbReference type="Google" id="ProtNLM"/>
    </source>
</evidence>